<accession>A0ABX2CT66</accession>
<dbReference type="PRINTS" id="PR00679">
    <property type="entry name" value="PROHIBITIN"/>
</dbReference>
<proteinExistence type="predicted"/>
<comment type="caution">
    <text evidence="3">The sequence shown here is derived from an EMBL/GenBank/DDBJ whole genome shotgun (WGS) entry which is preliminary data.</text>
</comment>
<dbReference type="SMART" id="SM00244">
    <property type="entry name" value="PHB"/>
    <property type="match status" value="1"/>
</dbReference>
<dbReference type="InterPro" id="IPR036013">
    <property type="entry name" value="Band_7/SPFH_dom_sf"/>
</dbReference>
<evidence type="ECO:0000256" key="1">
    <source>
        <dbReference type="SAM" id="Phobius"/>
    </source>
</evidence>
<dbReference type="InterPro" id="IPR000163">
    <property type="entry name" value="Prohibitin"/>
</dbReference>
<protein>
    <recommendedName>
        <fullName evidence="2">Band 7 domain-containing protein</fullName>
    </recommendedName>
</protein>
<keyword evidence="1" id="KW-1133">Transmembrane helix</keyword>
<keyword evidence="1" id="KW-0472">Membrane</keyword>
<feature type="transmembrane region" description="Helical" evidence="1">
    <location>
        <begin position="25"/>
        <end position="45"/>
    </location>
</feature>
<organism evidence="3 4">
    <name type="scientific">Microcoleus asticus IPMA8</name>
    <dbReference type="NCBI Taxonomy" id="2563858"/>
    <lineage>
        <taxon>Bacteria</taxon>
        <taxon>Bacillati</taxon>
        <taxon>Cyanobacteriota</taxon>
        <taxon>Cyanophyceae</taxon>
        <taxon>Oscillatoriophycideae</taxon>
        <taxon>Oscillatoriales</taxon>
        <taxon>Microcoleaceae</taxon>
        <taxon>Microcoleus</taxon>
        <taxon>Microcoleus asticus</taxon>
    </lineage>
</organism>
<dbReference type="Pfam" id="PF01145">
    <property type="entry name" value="Band_7"/>
    <property type="match status" value="1"/>
</dbReference>
<reference evidence="3 4" key="1">
    <citation type="journal article" date="2020" name="Sci. Rep.">
        <title>A novel cyanobacterial geosmin producer, revising GeoA distribution and dispersion patterns in Bacteria.</title>
        <authorList>
            <person name="Churro C."/>
            <person name="Semedo-Aguiar A.P."/>
            <person name="Silva A.D."/>
            <person name="Pereira-Leal J.B."/>
            <person name="Leite R.B."/>
        </authorList>
    </citation>
    <scope>NUCLEOTIDE SEQUENCE [LARGE SCALE GENOMIC DNA]</scope>
    <source>
        <strain evidence="3 4">IPMA8</strain>
    </source>
</reference>
<dbReference type="InterPro" id="IPR001107">
    <property type="entry name" value="Band_7"/>
</dbReference>
<dbReference type="RefSeq" id="WP_172186288.1">
    <property type="nucleotide sequence ID" value="NZ_CAWPPK010000079.1"/>
</dbReference>
<dbReference type="CDD" id="cd03401">
    <property type="entry name" value="SPFH_prohibitin"/>
    <property type="match status" value="1"/>
</dbReference>
<evidence type="ECO:0000313" key="4">
    <source>
        <dbReference type="Proteomes" id="UP000702425"/>
    </source>
</evidence>
<dbReference type="PANTHER" id="PTHR23222:SF0">
    <property type="entry name" value="PROHIBITIN 1"/>
    <property type="match status" value="1"/>
</dbReference>
<evidence type="ECO:0000259" key="2">
    <source>
        <dbReference type="SMART" id="SM00244"/>
    </source>
</evidence>
<evidence type="ECO:0000313" key="3">
    <source>
        <dbReference type="EMBL" id="NQE33609.1"/>
    </source>
</evidence>
<gene>
    <name evidence="3" type="ORF">E5S67_01328</name>
</gene>
<dbReference type="Gene3D" id="3.30.479.30">
    <property type="entry name" value="Band 7 domain"/>
    <property type="match status" value="1"/>
</dbReference>
<dbReference type="PANTHER" id="PTHR23222">
    <property type="entry name" value="PROHIBITIN"/>
    <property type="match status" value="1"/>
</dbReference>
<dbReference type="Proteomes" id="UP000702425">
    <property type="component" value="Unassembled WGS sequence"/>
</dbReference>
<keyword evidence="1" id="KW-0812">Transmembrane</keyword>
<feature type="domain" description="Band 7" evidence="2">
    <location>
        <begin position="40"/>
        <end position="203"/>
    </location>
</feature>
<sequence>MVGESSSNVDSLKSSNKKNKEFDRAVILALVIVFLAIMSRFFVIVNAGERGVMMQFGKVEEQVLGEGIHVIVPIVYTVKKLSVRVQKQESSAEASSKDLQDVFTDVALNWHIIPEEANAIFQQIGDEKEVVTRIIDPAVEEVLKAVMAKYTAEEIITKRGEVKAAVDDYLTLRLVTYHIAVDDISLVHVHFSERFSDAVEAKQIAEQEAKRGEFLALKAVKEAEAKVNLAKGEAEVQRLLRDNLTPEFLERQAIEKWNGKLPMIVGDGGKNLLDLRKLVER</sequence>
<dbReference type="EMBL" id="SRRZ01000017">
    <property type="protein sequence ID" value="NQE33609.1"/>
    <property type="molecule type" value="Genomic_DNA"/>
</dbReference>
<name>A0ABX2CT66_9CYAN</name>
<dbReference type="SUPFAM" id="SSF117892">
    <property type="entry name" value="Band 7/SPFH domain"/>
    <property type="match status" value="1"/>
</dbReference>
<keyword evidence="4" id="KW-1185">Reference proteome</keyword>